<keyword evidence="4" id="KW-0238">DNA-binding</keyword>
<dbReference type="PROSITE" id="PS50090">
    <property type="entry name" value="MYB_LIKE"/>
    <property type="match status" value="2"/>
</dbReference>
<dbReference type="SUPFAM" id="SSF46689">
    <property type="entry name" value="Homeodomain-like"/>
    <property type="match status" value="1"/>
</dbReference>
<evidence type="ECO:0000256" key="2">
    <source>
        <dbReference type="ARBA" id="ARBA00022737"/>
    </source>
</evidence>
<dbReference type="SMART" id="SM00717">
    <property type="entry name" value="SANT"/>
    <property type="match status" value="2"/>
</dbReference>
<dbReference type="InterPro" id="IPR017930">
    <property type="entry name" value="Myb_dom"/>
</dbReference>
<evidence type="ECO:0000259" key="9">
    <source>
        <dbReference type="PROSITE" id="PS51294"/>
    </source>
</evidence>
<dbReference type="PANTHER" id="PTHR47999:SF24">
    <property type="entry name" value="TRANSCRIPTION FACTOR MYB90"/>
    <property type="match status" value="1"/>
</dbReference>
<evidence type="ECO:0000256" key="6">
    <source>
        <dbReference type="ARBA" id="ARBA00023163"/>
    </source>
</evidence>
<evidence type="ECO:0000256" key="4">
    <source>
        <dbReference type="ARBA" id="ARBA00023125"/>
    </source>
</evidence>
<dbReference type="PROSITE" id="PS51294">
    <property type="entry name" value="HTH_MYB"/>
    <property type="match status" value="2"/>
</dbReference>
<keyword evidence="3" id="KW-0805">Transcription regulation</keyword>
<dbReference type="FunFam" id="1.10.10.60:FF:000218">
    <property type="entry name" value="Myb transcription factor"/>
    <property type="match status" value="1"/>
</dbReference>
<evidence type="ECO:0000256" key="7">
    <source>
        <dbReference type="ARBA" id="ARBA00023242"/>
    </source>
</evidence>
<dbReference type="Pfam" id="PF00249">
    <property type="entry name" value="Myb_DNA-binding"/>
    <property type="match status" value="2"/>
</dbReference>
<reference evidence="10" key="1">
    <citation type="submission" date="2019-08" db="EMBL/GenBank/DDBJ databases">
        <title>Reference gene set and small RNA set construction with multiple tissues from Davidia involucrata Baill.</title>
        <authorList>
            <person name="Yang H."/>
            <person name="Zhou C."/>
            <person name="Li G."/>
            <person name="Wang J."/>
            <person name="Gao P."/>
            <person name="Wang M."/>
            <person name="Wang R."/>
            <person name="Zhao Y."/>
        </authorList>
    </citation>
    <scope>NUCLEOTIDE SEQUENCE</scope>
    <source>
        <tissue evidence="10">Mixed with DoveR01_LX</tissue>
    </source>
</reference>
<keyword evidence="7" id="KW-0539">Nucleus</keyword>
<organism evidence="10">
    <name type="scientific">Davidia involucrata</name>
    <name type="common">Dove tree</name>
    <dbReference type="NCBI Taxonomy" id="16924"/>
    <lineage>
        <taxon>Eukaryota</taxon>
        <taxon>Viridiplantae</taxon>
        <taxon>Streptophyta</taxon>
        <taxon>Embryophyta</taxon>
        <taxon>Tracheophyta</taxon>
        <taxon>Spermatophyta</taxon>
        <taxon>Magnoliopsida</taxon>
        <taxon>eudicotyledons</taxon>
        <taxon>Gunneridae</taxon>
        <taxon>Pentapetalae</taxon>
        <taxon>asterids</taxon>
        <taxon>Cornales</taxon>
        <taxon>Nyssaceae</taxon>
        <taxon>Davidia</taxon>
    </lineage>
</organism>
<keyword evidence="6" id="KW-0804">Transcription</keyword>
<keyword evidence="2" id="KW-0677">Repeat</keyword>
<dbReference type="AlphaFoldDB" id="A0A5B7CEL9"/>
<accession>A0A5B7CEL9</accession>
<evidence type="ECO:0000259" key="8">
    <source>
        <dbReference type="PROSITE" id="PS50090"/>
    </source>
</evidence>
<dbReference type="EMBL" id="GHES01048027">
    <property type="protein sequence ID" value="MPA78586.1"/>
    <property type="molecule type" value="Transcribed_RNA"/>
</dbReference>
<keyword evidence="5" id="KW-0010">Activator</keyword>
<evidence type="ECO:0000256" key="3">
    <source>
        <dbReference type="ARBA" id="ARBA00023015"/>
    </source>
</evidence>
<dbReference type="InterPro" id="IPR001005">
    <property type="entry name" value="SANT/Myb"/>
</dbReference>
<dbReference type="Gene3D" id="1.10.10.60">
    <property type="entry name" value="Homeodomain-like"/>
    <property type="match status" value="2"/>
</dbReference>
<evidence type="ECO:0000256" key="5">
    <source>
        <dbReference type="ARBA" id="ARBA00023159"/>
    </source>
</evidence>
<proteinExistence type="predicted"/>
<dbReference type="PANTHER" id="PTHR47999">
    <property type="entry name" value="TRANSCRIPTION FACTOR MYB8-RELATED-RELATED"/>
    <property type="match status" value="1"/>
</dbReference>
<sequence>MERTCFGVRKGAWTEEEDILLRKCIEKYGEGKWHQVPPRAGLNRCRKSCRLRWLNYLRPNIKRGGFTSDEADLIIKLHKLLGNRWSLIAGRLPERTANDVKNYWNSQQLQKKKKKAEAKAGKGCRGGDLESKIIKPRPRRFSKVTNCLRGINTNCNNNNIIVAAAEDHNNIQSAGGGQISLPTPTPTPWPQLDGLIIKYWWDDKDMLISAKEFIDNEMITIGTTSLWSTTDLMIDQPRAGPPNSDQQGHINDFSIDMDIWGS</sequence>
<dbReference type="InterPro" id="IPR009057">
    <property type="entry name" value="Homeodomain-like_sf"/>
</dbReference>
<dbReference type="GO" id="GO:0003677">
    <property type="term" value="F:DNA binding"/>
    <property type="evidence" value="ECO:0007669"/>
    <property type="project" value="UniProtKB-KW"/>
</dbReference>
<dbReference type="CDD" id="cd00167">
    <property type="entry name" value="SANT"/>
    <property type="match status" value="2"/>
</dbReference>
<feature type="domain" description="Myb-like" evidence="8">
    <location>
        <begin position="9"/>
        <end position="57"/>
    </location>
</feature>
<gene>
    <name evidence="10" type="ORF">Din_048027</name>
</gene>
<dbReference type="InterPro" id="IPR015495">
    <property type="entry name" value="Myb_TF_plants"/>
</dbReference>
<evidence type="ECO:0000313" key="10">
    <source>
        <dbReference type="EMBL" id="MPA78586.1"/>
    </source>
</evidence>
<protein>
    <submittedName>
        <fullName evidence="10">Putative R2R3 MYB transcription factor splice variant 1</fullName>
    </submittedName>
</protein>
<comment type="subcellular location">
    <subcellularLocation>
        <location evidence="1">Nucleus</location>
    </subcellularLocation>
</comment>
<dbReference type="GO" id="GO:0005634">
    <property type="term" value="C:nucleus"/>
    <property type="evidence" value="ECO:0007669"/>
    <property type="project" value="UniProtKB-SubCell"/>
</dbReference>
<feature type="domain" description="HTH myb-type" evidence="9">
    <location>
        <begin position="8"/>
        <end position="61"/>
    </location>
</feature>
<name>A0A5B7CEL9_DAVIN</name>
<feature type="domain" description="Myb-like" evidence="8">
    <location>
        <begin position="58"/>
        <end position="108"/>
    </location>
</feature>
<feature type="domain" description="HTH myb-type" evidence="9">
    <location>
        <begin position="62"/>
        <end position="112"/>
    </location>
</feature>
<dbReference type="GO" id="GO:0080090">
    <property type="term" value="P:regulation of primary metabolic process"/>
    <property type="evidence" value="ECO:0007669"/>
    <property type="project" value="UniProtKB-ARBA"/>
</dbReference>
<evidence type="ECO:0000256" key="1">
    <source>
        <dbReference type="ARBA" id="ARBA00004123"/>
    </source>
</evidence>